<name>A0ABU7VQ36_9BACL</name>
<evidence type="ECO:0000313" key="2">
    <source>
        <dbReference type="Proteomes" id="UP001306950"/>
    </source>
</evidence>
<dbReference type="EMBL" id="JAZHPZ010000003">
    <property type="protein sequence ID" value="MEF2965872.1"/>
    <property type="molecule type" value="Genomic_DNA"/>
</dbReference>
<accession>A0ABU7VQ36</accession>
<dbReference type="RefSeq" id="WP_331846100.1">
    <property type="nucleotide sequence ID" value="NZ_JAZHPZ010000003.1"/>
</dbReference>
<keyword evidence="2" id="KW-1185">Reference proteome</keyword>
<organism evidence="1 2">
    <name type="scientific">Paenibacillus haidiansis</name>
    <dbReference type="NCBI Taxonomy" id="1574488"/>
    <lineage>
        <taxon>Bacteria</taxon>
        <taxon>Bacillati</taxon>
        <taxon>Bacillota</taxon>
        <taxon>Bacilli</taxon>
        <taxon>Bacillales</taxon>
        <taxon>Paenibacillaceae</taxon>
        <taxon>Paenibacillus</taxon>
    </lineage>
</organism>
<evidence type="ECO:0000313" key="1">
    <source>
        <dbReference type="EMBL" id="MEF2965872.1"/>
    </source>
</evidence>
<reference evidence="1 2" key="1">
    <citation type="submission" date="2024-02" db="EMBL/GenBank/DDBJ databases">
        <title>A nitrogen-fixing paenibacillus bacterium.</title>
        <authorList>
            <person name="Zhang W.L."/>
            <person name="Chen S.F."/>
        </authorList>
    </citation>
    <scope>NUCLEOTIDE SEQUENCE [LARGE SCALE GENOMIC DNA]</scope>
    <source>
        <strain evidence="1 2">M1</strain>
    </source>
</reference>
<gene>
    <name evidence="1" type="ORF">V3851_08530</name>
</gene>
<comment type="caution">
    <text evidence="1">The sequence shown here is derived from an EMBL/GenBank/DDBJ whole genome shotgun (WGS) entry which is preliminary data.</text>
</comment>
<sequence length="120" mass="13672">MKIIQIICIVGLMILSGCDTLKSEAIPSSIPSSMYSDEDGKYYIVALGTTDIENLEFQQVFDQNIKIITGYYQNGTPSNMEMKSLEIEELPEYIVFDVDKAIYRTDSINELNQFLIKLQK</sequence>
<evidence type="ECO:0008006" key="3">
    <source>
        <dbReference type="Google" id="ProtNLM"/>
    </source>
</evidence>
<dbReference type="PROSITE" id="PS51257">
    <property type="entry name" value="PROKAR_LIPOPROTEIN"/>
    <property type="match status" value="1"/>
</dbReference>
<dbReference type="Proteomes" id="UP001306950">
    <property type="component" value="Unassembled WGS sequence"/>
</dbReference>
<proteinExistence type="predicted"/>
<protein>
    <recommendedName>
        <fullName evidence="3">Lipoprotein</fullName>
    </recommendedName>
</protein>